<dbReference type="SUPFAM" id="SSF52467">
    <property type="entry name" value="DHS-like NAD/FAD-binding domain"/>
    <property type="match status" value="1"/>
</dbReference>
<dbReference type="Gene3D" id="3.40.50.1220">
    <property type="entry name" value="TPP-binding domain"/>
    <property type="match status" value="1"/>
</dbReference>
<dbReference type="InterPro" id="IPR018206">
    <property type="entry name" value="ETF_asu_C_CS"/>
</dbReference>
<proteinExistence type="predicted"/>
<evidence type="ECO:0000256" key="1">
    <source>
        <dbReference type="ARBA" id="ARBA00022982"/>
    </source>
</evidence>
<dbReference type="OrthoDB" id="6262445at2759"/>
<keyword evidence="4" id="KW-1185">Reference proteome</keyword>
<evidence type="ECO:0000313" key="3">
    <source>
        <dbReference type="EMBL" id="KAF8562481.1"/>
    </source>
</evidence>
<reference evidence="3 4" key="1">
    <citation type="submission" date="2019-07" db="EMBL/GenBank/DDBJ databases">
        <title>Annotation for the trematode Paragonimus westermani.</title>
        <authorList>
            <person name="Choi Y.-J."/>
        </authorList>
    </citation>
    <scope>NUCLEOTIDE SEQUENCE [LARGE SCALE GENOMIC DNA]</scope>
    <source>
        <strain evidence="3">180907_Pwestermani</strain>
    </source>
</reference>
<dbReference type="PANTHER" id="PTHR43153:SF1">
    <property type="entry name" value="ELECTRON TRANSFER FLAVOPROTEIN SUBUNIT ALPHA, MITOCHONDRIAL"/>
    <property type="match status" value="1"/>
</dbReference>
<name>A0A8T0D759_9TREM</name>
<keyword evidence="1" id="KW-0813">Transport</keyword>
<dbReference type="InterPro" id="IPR014731">
    <property type="entry name" value="ETF_asu_C"/>
</dbReference>
<dbReference type="EMBL" id="JTDF01019758">
    <property type="protein sequence ID" value="KAF8562481.1"/>
    <property type="molecule type" value="Genomic_DNA"/>
</dbReference>
<accession>A0A8T0D759</accession>
<dbReference type="PROSITE" id="PS00696">
    <property type="entry name" value="ETF_ALPHA"/>
    <property type="match status" value="1"/>
</dbReference>
<sequence length="90" mass="9687">MLLVSQLSTVFDSLSFLIPFLKIGQTGKIVAPKLYIAIGISGAIQHLAGMKDSKLIVAINKDPEAPIFQVADYGLVEDLFKAVPAMTKLL</sequence>
<feature type="domain" description="Electron transfer flavoprotein alpha subunit C-terminal" evidence="2">
    <location>
        <begin position="22"/>
        <end position="51"/>
    </location>
</feature>
<dbReference type="GO" id="GO:0009055">
    <property type="term" value="F:electron transfer activity"/>
    <property type="evidence" value="ECO:0007669"/>
    <property type="project" value="InterPro"/>
</dbReference>
<dbReference type="Pfam" id="PF00766">
    <property type="entry name" value="ETF_alpha"/>
    <property type="match status" value="1"/>
</dbReference>
<evidence type="ECO:0000259" key="2">
    <source>
        <dbReference type="Pfam" id="PF00766"/>
    </source>
</evidence>
<dbReference type="InterPro" id="IPR001308">
    <property type="entry name" value="ETF_a/FixB"/>
</dbReference>
<dbReference type="AlphaFoldDB" id="A0A8T0D759"/>
<keyword evidence="1" id="KW-0249">Electron transport</keyword>
<dbReference type="Proteomes" id="UP000699462">
    <property type="component" value="Unassembled WGS sequence"/>
</dbReference>
<gene>
    <name evidence="3" type="ORF">P879_08406</name>
</gene>
<organism evidence="3 4">
    <name type="scientific">Paragonimus westermani</name>
    <dbReference type="NCBI Taxonomy" id="34504"/>
    <lineage>
        <taxon>Eukaryota</taxon>
        <taxon>Metazoa</taxon>
        <taxon>Spiralia</taxon>
        <taxon>Lophotrochozoa</taxon>
        <taxon>Platyhelminthes</taxon>
        <taxon>Trematoda</taxon>
        <taxon>Digenea</taxon>
        <taxon>Plagiorchiida</taxon>
        <taxon>Troglotremata</taxon>
        <taxon>Troglotrematidae</taxon>
        <taxon>Paragonimus</taxon>
    </lineage>
</organism>
<comment type="caution">
    <text evidence="3">The sequence shown here is derived from an EMBL/GenBank/DDBJ whole genome shotgun (WGS) entry which is preliminary data.</text>
</comment>
<dbReference type="GO" id="GO:0050660">
    <property type="term" value="F:flavin adenine dinucleotide binding"/>
    <property type="evidence" value="ECO:0007669"/>
    <property type="project" value="InterPro"/>
</dbReference>
<dbReference type="InterPro" id="IPR029035">
    <property type="entry name" value="DHS-like_NAD/FAD-binding_dom"/>
</dbReference>
<protein>
    <recommendedName>
        <fullName evidence="2">Electron transfer flavoprotein alpha subunit C-terminal domain-containing protein</fullName>
    </recommendedName>
</protein>
<dbReference type="GO" id="GO:0033539">
    <property type="term" value="P:fatty acid beta-oxidation using acyl-CoA dehydrogenase"/>
    <property type="evidence" value="ECO:0007669"/>
    <property type="project" value="TreeGrafter"/>
</dbReference>
<dbReference type="PANTHER" id="PTHR43153">
    <property type="entry name" value="ELECTRON TRANSFER FLAVOPROTEIN ALPHA"/>
    <property type="match status" value="1"/>
</dbReference>
<dbReference type="GO" id="GO:0005739">
    <property type="term" value="C:mitochondrion"/>
    <property type="evidence" value="ECO:0007669"/>
    <property type="project" value="TreeGrafter"/>
</dbReference>
<evidence type="ECO:0000313" key="4">
    <source>
        <dbReference type="Proteomes" id="UP000699462"/>
    </source>
</evidence>